<gene>
    <name evidence="1" type="ORF">phIS3501_025</name>
</gene>
<keyword evidence="2" id="KW-1185">Reference proteome</keyword>
<name>H0USV6_9CAUD</name>
<dbReference type="RefSeq" id="YP_007004355.1">
    <property type="nucleotide sequence ID" value="NC_019502.1"/>
</dbReference>
<dbReference type="GeneID" id="14008170"/>
<dbReference type="KEGG" id="vg:14008170"/>
<sequence>MVIRMSGYSKLILSNGNEYIVPIHPSILIEKELTNKNGEIYNKFILVPQIDTETGSKMQFNLNPQHIVTIEEFSIRRQKTVPSVFRVETNNERLKGKHP</sequence>
<evidence type="ECO:0000313" key="1">
    <source>
        <dbReference type="EMBL" id="AEV89289.1"/>
    </source>
</evidence>
<evidence type="ECO:0000313" key="2">
    <source>
        <dbReference type="Proteomes" id="UP000007858"/>
    </source>
</evidence>
<dbReference type="Proteomes" id="UP000007858">
    <property type="component" value="Segment"/>
</dbReference>
<protein>
    <submittedName>
        <fullName evidence="1">Uncharacterized protein</fullName>
    </submittedName>
</protein>
<proteinExistence type="predicted"/>
<organism evidence="1 2">
    <name type="scientific">Bacillus phage phIS3501</name>
    <dbReference type="NCBI Taxonomy" id="1124578"/>
    <lineage>
        <taxon>Viruses</taxon>
        <taxon>Duplodnaviria</taxon>
        <taxon>Heunggongvirae</taxon>
        <taxon>Uroviricota</taxon>
        <taxon>Caudoviricetes</taxon>
        <taxon>Camtrevirus</taxon>
        <taxon>Camtrevirus S3501</taxon>
    </lineage>
</organism>
<reference evidence="1 2" key="1">
    <citation type="journal article" date="2012" name="Genet. Res. Int.">
        <title>Sequence Analysis of Inducible Prophage phIS3501 Integrated into the Haemolysin II Gene of Bacillus thuringiensis var israelensis ATCC35646.</title>
        <authorList>
            <person name="Moumen B."/>
            <person name="Nguen-The C."/>
            <person name="Sorokin A."/>
        </authorList>
    </citation>
    <scope>NUCLEOTIDE SEQUENCE [LARGE SCALE GENOMIC DNA]</scope>
</reference>
<accession>H0USV6</accession>
<dbReference type="EMBL" id="JQ062992">
    <property type="protein sequence ID" value="AEV89289.1"/>
    <property type="molecule type" value="Genomic_DNA"/>
</dbReference>